<dbReference type="Proteomes" id="UP000762676">
    <property type="component" value="Unassembled WGS sequence"/>
</dbReference>
<proteinExistence type="predicted"/>
<dbReference type="EMBL" id="BMAT01000198">
    <property type="protein sequence ID" value="GFR61488.1"/>
    <property type="molecule type" value="Genomic_DNA"/>
</dbReference>
<accession>A0AAV4EM13</accession>
<evidence type="ECO:0000313" key="1">
    <source>
        <dbReference type="EMBL" id="GFR61488.1"/>
    </source>
</evidence>
<dbReference type="AlphaFoldDB" id="A0AAV4EM13"/>
<reference evidence="1 2" key="1">
    <citation type="journal article" date="2021" name="Elife">
        <title>Chloroplast acquisition without the gene transfer in kleptoplastic sea slugs, Plakobranchus ocellatus.</title>
        <authorList>
            <person name="Maeda T."/>
            <person name="Takahashi S."/>
            <person name="Yoshida T."/>
            <person name="Shimamura S."/>
            <person name="Takaki Y."/>
            <person name="Nagai Y."/>
            <person name="Toyoda A."/>
            <person name="Suzuki Y."/>
            <person name="Arimoto A."/>
            <person name="Ishii H."/>
            <person name="Satoh N."/>
            <person name="Nishiyama T."/>
            <person name="Hasebe M."/>
            <person name="Maruyama T."/>
            <person name="Minagawa J."/>
            <person name="Obokata J."/>
            <person name="Shigenobu S."/>
        </authorList>
    </citation>
    <scope>NUCLEOTIDE SEQUENCE [LARGE SCALE GENOMIC DNA]</scope>
</reference>
<keyword evidence="2" id="KW-1185">Reference proteome</keyword>
<organism evidence="1 2">
    <name type="scientific">Elysia marginata</name>
    <dbReference type="NCBI Taxonomy" id="1093978"/>
    <lineage>
        <taxon>Eukaryota</taxon>
        <taxon>Metazoa</taxon>
        <taxon>Spiralia</taxon>
        <taxon>Lophotrochozoa</taxon>
        <taxon>Mollusca</taxon>
        <taxon>Gastropoda</taxon>
        <taxon>Heterobranchia</taxon>
        <taxon>Euthyneura</taxon>
        <taxon>Panpulmonata</taxon>
        <taxon>Sacoglossa</taxon>
        <taxon>Placobranchoidea</taxon>
        <taxon>Plakobranchidae</taxon>
        <taxon>Elysia</taxon>
    </lineage>
</organism>
<gene>
    <name evidence="1" type="ORF">ElyMa_000104800</name>
</gene>
<sequence>MPWCSEDGDTLTALWSIHMMPAACSSQFHIVDIDSVKVHSHDANGVHTLWTGGFEKTVRIDRTDRIVYTFFTRTCHRVKAKPDMTSAGK</sequence>
<evidence type="ECO:0000313" key="2">
    <source>
        <dbReference type="Proteomes" id="UP000762676"/>
    </source>
</evidence>
<comment type="caution">
    <text evidence="1">The sequence shown here is derived from an EMBL/GenBank/DDBJ whole genome shotgun (WGS) entry which is preliminary data.</text>
</comment>
<protein>
    <submittedName>
        <fullName evidence="1">Uncharacterized protein</fullName>
    </submittedName>
</protein>
<name>A0AAV4EM13_9GAST</name>